<dbReference type="GO" id="GO:0016787">
    <property type="term" value="F:hydrolase activity"/>
    <property type="evidence" value="ECO:0007669"/>
    <property type="project" value="UniProtKB-KW"/>
</dbReference>
<proteinExistence type="predicted"/>
<sequence length="398" mass="42493">MNQAMLAGMHEATRLTRAGQLNEATAMIQRTLRGEAAADPVAQPEEHWAKAPIEGSFRVVNDGGAEPSAKTERTERRPVYPFDTRDSLLQGFELPSLRPQRRRHAPTDLIPDGGRFIDGSYGNQAGTRSYKLYIPSSYRGQALPLVLMLHGCTQDPDDFAAGTRMNHLAEAQDCLVLYPAQSPGANLQKCWNWFRNGDQQRDGGEPSLLAGMTREVITRYGLDQRRVYVAGLSSGGAMAAILGATHPDLYAAVGIHSGLAAGAAGDLPSAFAAMRQGGAGFGPADYRVPTIVFHGDSDTTVHPRNGELVIAQATAGATTGGKPRVSKHRGQVPGGHAYTRAVYVDPDGGVFMEHWLIHGAGHAWAGGSDSGSYTDPKGPDATCEMLRFFSQQVLAAAC</sequence>
<evidence type="ECO:0000256" key="2">
    <source>
        <dbReference type="ARBA" id="ARBA00022801"/>
    </source>
</evidence>
<keyword evidence="2" id="KW-0378">Hydrolase</keyword>
<gene>
    <name evidence="4" type="ORF">J2T57_002566</name>
</gene>
<comment type="caution">
    <text evidence="4">The sequence shown here is derived from an EMBL/GenBank/DDBJ whole genome shotgun (WGS) entry which is preliminary data.</text>
</comment>
<dbReference type="Gene3D" id="3.40.50.1820">
    <property type="entry name" value="alpha/beta hydrolase"/>
    <property type="match status" value="1"/>
</dbReference>
<dbReference type="NCBIfam" id="TIGR01840">
    <property type="entry name" value="esterase_phb"/>
    <property type="match status" value="1"/>
</dbReference>
<dbReference type="InterPro" id="IPR050955">
    <property type="entry name" value="Plant_Biomass_Hydrol_Est"/>
</dbReference>
<evidence type="ECO:0000313" key="5">
    <source>
        <dbReference type="Proteomes" id="UP001205843"/>
    </source>
</evidence>
<evidence type="ECO:0000256" key="1">
    <source>
        <dbReference type="ARBA" id="ARBA00022729"/>
    </source>
</evidence>
<dbReference type="RefSeq" id="WP_253478856.1">
    <property type="nucleotide sequence ID" value="NZ_JALJXV010000006.1"/>
</dbReference>
<protein>
    <submittedName>
        <fullName evidence="4">Poly(Hydroxyalkanoate) depolymerase family esterase</fullName>
    </submittedName>
</protein>
<reference evidence="4" key="1">
    <citation type="submission" date="2022-03" db="EMBL/GenBank/DDBJ databases">
        <title>Genomic Encyclopedia of Type Strains, Phase III (KMG-III): the genomes of soil and plant-associated and newly described type strains.</title>
        <authorList>
            <person name="Whitman W."/>
        </authorList>
    </citation>
    <scope>NUCLEOTIDE SEQUENCE</scope>
    <source>
        <strain evidence="4">ANL 6-2</strain>
    </source>
</reference>
<dbReference type="Proteomes" id="UP001205843">
    <property type="component" value="Unassembled WGS sequence"/>
</dbReference>
<name>A0AAE3G646_9GAMM</name>
<keyword evidence="1" id="KW-0732">Signal</keyword>
<dbReference type="InterPro" id="IPR010126">
    <property type="entry name" value="Esterase_phb"/>
</dbReference>
<dbReference type="SUPFAM" id="SSF53474">
    <property type="entry name" value="alpha/beta-Hydrolases"/>
    <property type="match status" value="2"/>
</dbReference>
<evidence type="ECO:0000313" key="4">
    <source>
        <dbReference type="EMBL" id="MCP1675416.1"/>
    </source>
</evidence>
<dbReference type="AlphaFoldDB" id="A0AAE3G646"/>
<accession>A0AAE3G646</accession>
<dbReference type="PANTHER" id="PTHR43037:SF1">
    <property type="entry name" value="BLL1128 PROTEIN"/>
    <property type="match status" value="1"/>
</dbReference>
<dbReference type="Pfam" id="PF10503">
    <property type="entry name" value="Esterase_PHB"/>
    <property type="match status" value="1"/>
</dbReference>
<dbReference type="PANTHER" id="PTHR43037">
    <property type="entry name" value="UNNAMED PRODUCT-RELATED"/>
    <property type="match status" value="1"/>
</dbReference>
<dbReference type="InterPro" id="IPR029058">
    <property type="entry name" value="AB_hydrolase_fold"/>
</dbReference>
<keyword evidence="5" id="KW-1185">Reference proteome</keyword>
<feature type="region of interest" description="Disordered" evidence="3">
    <location>
        <begin position="36"/>
        <end position="75"/>
    </location>
</feature>
<evidence type="ECO:0000256" key="3">
    <source>
        <dbReference type="SAM" id="MobiDB-lite"/>
    </source>
</evidence>
<dbReference type="EMBL" id="JALJXV010000006">
    <property type="protein sequence ID" value="MCP1675416.1"/>
    <property type="molecule type" value="Genomic_DNA"/>
</dbReference>
<organism evidence="4 5">
    <name type="scientific">Natronocella acetinitrilica</name>
    <dbReference type="NCBI Taxonomy" id="414046"/>
    <lineage>
        <taxon>Bacteria</taxon>
        <taxon>Pseudomonadati</taxon>
        <taxon>Pseudomonadota</taxon>
        <taxon>Gammaproteobacteria</taxon>
        <taxon>Chromatiales</taxon>
        <taxon>Ectothiorhodospiraceae</taxon>
        <taxon>Natronocella</taxon>
    </lineage>
</organism>
<dbReference type="GO" id="GO:0005576">
    <property type="term" value="C:extracellular region"/>
    <property type="evidence" value="ECO:0007669"/>
    <property type="project" value="InterPro"/>
</dbReference>